<feature type="compositionally biased region" description="Polar residues" evidence="1">
    <location>
        <begin position="1"/>
        <end position="31"/>
    </location>
</feature>
<organism evidence="2 3">
    <name type="scientific">Pseudomonas libanensis</name>
    <dbReference type="NCBI Taxonomy" id="75588"/>
    <lineage>
        <taxon>Bacteria</taxon>
        <taxon>Pseudomonadati</taxon>
        <taxon>Pseudomonadota</taxon>
        <taxon>Gammaproteobacteria</taxon>
        <taxon>Pseudomonadales</taxon>
        <taxon>Pseudomonadaceae</taxon>
        <taxon>Pseudomonas</taxon>
    </lineage>
</organism>
<dbReference type="SUPFAM" id="SSF55486">
    <property type="entry name" value="Metalloproteases ('zincins'), catalytic domain"/>
    <property type="match status" value="1"/>
</dbReference>
<reference evidence="2 3" key="1">
    <citation type="submission" date="2015-07" db="EMBL/GenBank/DDBJ databases">
        <title>Whole genome sequencing of endophytes isolated from poison ivy (Toxicodendron radicans).</title>
        <authorList>
            <person name="Tran P.N."/>
            <person name="Lee Y.P."/>
            <person name="Gan H.M."/>
            <person name="Savka M.A."/>
        </authorList>
    </citation>
    <scope>NUCLEOTIDE SEQUENCE [LARGE SCALE GENOMIC DNA]</scope>
    <source>
        <strain evidence="2 3">RIT-PI-g</strain>
    </source>
</reference>
<dbReference type="InterPro" id="IPR001506">
    <property type="entry name" value="Peptidase_M12A"/>
</dbReference>
<proteinExistence type="predicted"/>
<dbReference type="PRINTS" id="PR00480">
    <property type="entry name" value="ASTACIN"/>
</dbReference>
<keyword evidence="3" id="KW-1185">Reference proteome</keyword>
<comment type="caution">
    <text evidence="2">The sequence shown here is derived from an EMBL/GenBank/DDBJ whole genome shotgun (WGS) entry which is preliminary data.</text>
</comment>
<feature type="region of interest" description="Disordered" evidence="1">
    <location>
        <begin position="215"/>
        <end position="237"/>
    </location>
</feature>
<accession>A0ABR5M8Q4</accession>
<dbReference type="EMBL" id="LHOY01000020">
    <property type="protein sequence ID" value="KPG75312.1"/>
    <property type="molecule type" value="Genomic_DNA"/>
</dbReference>
<dbReference type="Gene3D" id="3.40.390.10">
    <property type="entry name" value="Collagenase (Catalytic Domain)"/>
    <property type="match status" value="1"/>
</dbReference>
<feature type="region of interest" description="Disordered" evidence="1">
    <location>
        <begin position="1"/>
        <end position="39"/>
    </location>
</feature>
<evidence type="ECO:0008006" key="4">
    <source>
        <dbReference type="Google" id="ProtNLM"/>
    </source>
</evidence>
<evidence type="ECO:0000313" key="3">
    <source>
        <dbReference type="Proteomes" id="UP000037820"/>
    </source>
</evidence>
<dbReference type="Proteomes" id="UP000037820">
    <property type="component" value="Unassembled WGS sequence"/>
</dbReference>
<dbReference type="InterPro" id="IPR024079">
    <property type="entry name" value="MetalloPept_cat_dom_sf"/>
</dbReference>
<dbReference type="Pfam" id="PF13582">
    <property type="entry name" value="Reprolysin_3"/>
    <property type="match status" value="1"/>
</dbReference>
<sequence>MNINATHSPPLPSTYNTPDILNDDQTTASARSRQKRGVADTGYLWPQGATIKIGMVGTTQKEEELIRENINKWAPYVNLNFEFVADPKDADVRIEVDPYSEEGYAWIGTENTLHPDAKAHVTIGTNASPEHIADTVMHEWGHVLGLKHEHEHPYRNLDDPDLEDTPPLPDDGSLTLSPYDNDSIMHYTFEADSDGESVFRPKTISEEDKKFVSTLYPPFTKKPPNLASNHPLQNPAT</sequence>
<evidence type="ECO:0000313" key="2">
    <source>
        <dbReference type="EMBL" id="KPG75312.1"/>
    </source>
</evidence>
<feature type="compositionally biased region" description="Polar residues" evidence="1">
    <location>
        <begin position="226"/>
        <end position="237"/>
    </location>
</feature>
<dbReference type="RefSeq" id="WP_059397405.1">
    <property type="nucleotide sequence ID" value="NZ_LHOY01000020.1"/>
</dbReference>
<gene>
    <name evidence="2" type="ORF">AEQ48_12085</name>
</gene>
<feature type="region of interest" description="Disordered" evidence="1">
    <location>
        <begin position="152"/>
        <end position="179"/>
    </location>
</feature>
<evidence type="ECO:0000256" key="1">
    <source>
        <dbReference type="SAM" id="MobiDB-lite"/>
    </source>
</evidence>
<name>A0ABR5M8Q4_9PSED</name>
<protein>
    <recommendedName>
        <fullName evidence="4">Peptidase metallopeptidase domain-containing protein</fullName>
    </recommendedName>
</protein>